<dbReference type="SUPFAM" id="SSF50729">
    <property type="entry name" value="PH domain-like"/>
    <property type="match status" value="1"/>
</dbReference>
<keyword evidence="6" id="KW-0862">Zinc</keyword>
<name>A0A9P7S2K1_9AGAR</name>
<evidence type="ECO:0000256" key="6">
    <source>
        <dbReference type="ARBA" id="ARBA00022833"/>
    </source>
</evidence>
<keyword evidence="5 8" id="KW-0863">Zinc-finger</keyword>
<dbReference type="PROSITE" id="PS50010">
    <property type="entry name" value="DH_2"/>
    <property type="match status" value="1"/>
</dbReference>
<dbReference type="SMART" id="SM00233">
    <property type="entry name" value="PH"/>
    <property type="match status" value="1"/>
</dbReference>
<dbReference type="Gene3D" id="3.30.40.10">
    <property type="entry name" value="Zinc/RING finger domain, C3HC4 (zinc finger)"/>
    <property type="match status" value="1"/>
</dbReference>
<feature type="domain" description="PH" evidence="10">
    <location>
        <begin position="635"/>
        <end position="678"/>
    </location>
</feature>
<feature type="domain" description="DH" evidence="11">
    <location>
        <begin position="133"/>
        <end position="353"/>
    </location>
</feature>
<dbReference type="PANTHER" id="PTHR12673:SF270">
    <property type="entry name" value="FYVE-TYPE DOMAIN-CONTAINING PROTEIN"/>
    <property type="match status" value="1"/>
</dbReference>
<feature type="compositionally biased region" description="Pro residues" evidence="9">
    <location>
        <begin position="25"/>
        <end position="34"/>
    </location>
</feature>
<dbReference type="SMART" id="SM00325">
    <property type="entry name" value="RhoGEF"/>
    <property type="match status" value="1"/>
</dbReference>
<dbReference type="EMBL" id="CM032184">
    <property type="protein sequence ID" value="KAG7093388.1"/>
    <property type="molecule type" value="Genomic_DNA"/>
</dbReference>
<dbReference type="GO" id="GO:0005085">
    <property type="term" value="F:guanyl-nucleotide exchange factor activity"/>
    <property type="evidence" value="ECO:0007669"/>
    <property type="project" value="UniProtKB-KW"/>
</dbReference>
<feature type="region of interest" description="Disordered" evidence="9">
    <location>
        <begin position="446"/>
        <end position="501"/>
    </location>
</feature>
<dbReference type="AlphaFoldDB" id="A0A9P7S2K1"/>
<evidence type="ECO:0000256" key="2">
    <source>
        <dbReference type="ARBA" id="ARBA00022490"/>
    </source>
</evidence>
<dbReference type="InterPro" id="IPR000219">
    <property type="entry name" value="DH_dom"/>
</dbReference>
<dbReference type="Gene3D" id="1.20.900.10">
    <property type="entry name" value="Dbl homology (DH) domain"/>
    <property type="match status" value="1"/>
</dbReference>
<evidence type="ECO:0000259" key="10">
    <source>
        <dbReference type="PROSITE" id="PS50003"/>
    </source>
</evidence>
<dbReference type="KEGG" id="more:E1B28_007069"/>
<keyword evidence="2" id="KW-0963">Cytoplasm</keyword>
<dbReference type="InterPro" id="IPR017455">
    <property type="entry name" value="Znf_FYVE-rel"/>
</dbReference>
<dbReference type="InterPro" id="IPR035899">
    <property type="entry name" value="DBL_dom_sf"/>
</dbReference>
<proteinExistence type="predicted"/>
<evidence type="ECO:0000256" key="3">
    <source>
        <dbReference type="ARBA" id="ARBA00022658"/>
    </source>
</evidence>
<feature type="region of interest" description="Disordered" evidence="9">
    <location>
        <begin position="1124"/>
        <end position="1165"/>
    </location>
</feature>
<dbReference type="PROSITE" id="PS50178">
    <property type="entry name" value="ZF_FYVE"/>
    <property type="match status" value="1"/>
</dbReference>
<feature type="region of interest" description="Disordered" evidence="9">
    <location>
        <begin position="515"/>
        <end position="599"/>
    </location>
</feature>
<evidence type="ECO:0000259" key="12">
    <source>
        <dbReference type="PROSITE" id="PS50178"/>
    </source>
</evidence>
<dbReference type="InterPro" id="IPR011011">
    <property type="entry name" value="Znf_FYVE_PHD"/>
</dbReference>
<feature type="compositionally biased region" description="Low complexity" evidence="9">
    <location>
        <begin position="826"/>
        <end position="849"/>
    </location>
</feature>
<feature type="region of interest" description="Disordered" evidence="9">
    <location>
        <begin position="927"/>
        <end position="955"/>
    </location>
</feature>
<feature type="compositionally biased region" description="Acidic residues" evidence="9">
    <location>
        <begin position="812"/>
        <end position="825"/>
    </location>
</feature>
<feature type="region of interest" description="Disordered" evidence="9">
    <location>
        <begin position="1"/>
        <end position="47"/>
    </location>
</feature>
<dbReference type="RefSeq" id="XP_043009858.1">
    <property type="nucleotide sequence ID" value="XM_043151778.1"/>
</dbReference>
<evidence type="ECO:0000256" key="5">
    <source>
        <dbReference type="ARBA" id="ARBA00022771"/>
    </source>
</evidence>
<keyword evidence="3" id="KW-0344">Guanine-nucleotide releasing factor</keyword>
<reference evidence="13" key="1">
    <citation type="journal article" date="2021" name="Genome Biol. Evol.">
        <title>The assembled and annotated genome of the fairy-ring fungus Marasmius oreades.</title>
        <authorList>
            <person name="Hiltunen M."/>
            <person name="Ament-Velasquez S.L."/>
            <person name="Johannesson H."/>
        </authorList>
    </citation>
    <scope>NUCLEOTIDE SEQUENCE</scope>
    <source>
        <strain evidence="13">03SP1</strain>
    </source>
</reference>
<dbReference type="Pfam" id="PF01363">
    <property type="entry name" value="FYVE"/>
    <property type="match status" value="1"/>
</dbReference>
<evidence type="ECO:0000256" key="1">
    <source>
        <dbReference type="ARBA" id="ARBA00004245"/>
    </source>
</evidence>
<keyword evidence="14" id="KW-1185">Reference proteome</keyword>
<evidence type="ECO:0000256" key="4">
    <source>
        <dbReference type="ARBA" id="ARBA00022723"/>
    </source>
</evidence>
<sequence>MAATSSIAFPTSESTQESSKLVSTRPPPPRPPHLPFRRISLPTPPSLVHRESVVSVASFDSLPEEGPSSASSSVTSFQPEKAVMRNMTSNNSLASAGGGQYKRPTKRSMSANRKSHYNGYISRVTGDEATEVKRRKVITELFETERAYVDGLELIYSHFLTPIIASLDTPAPLLDRSVMTAVFSNFIDIWNLHRSFFSALTSLLFRHNTLESSLPTSAMLEIPSDSMTTSIPLSPLLLSHFPYLSLYTPFITSFSTTLSTLSALITPPSQTSNASNMEYNPRFAAFVKKQEADPRCGKLKLGDWLLTIVQRCPRYLLLLKDLINCTSPDNPERKQLENVRTLVAKITISLNTSLQTHAQTLSLLVLQRATPNLPFQLISPGRTLLKRGPLIQVERSSPPHEREFLLFSDCLIWLVREEDERTEKGEKVWGAIAGLGGLLSSGEKADKNGWASKNGSRTSFGNGSKTNLAESPTSQTPPCTASALPAHLKRPAMVRTRSKSDAEVTVLQARAAISDTSPLAEESDGSQSSTILSTRPELKDKSYSEPQVPLLEPSLAQPKRRSFAAPEQRLRTKSSAPLPRLNKLKRHASSADDGSGSAKERWVFKGKAELVDLEVVVPVKVRRRPSSVGDEVIRDPDEEEDVSERKWEVLSPEGSFVLYTDTEQDRDEWISQIRHAKAQLLVSLNITHPNSTLTSSSSTNHLRKTLQALPFLPDDEKESKKKNGERRSRVEHWVPAIWIPDEKAEGCMRCGRAFGWRRRRHHCRLCGRCVCAGCSERTFFISDPRDPANNSKPARACNACYETVFPVLDPIRDDDEEPTTQEDQTDPNFPSWLSMPSLPLSSFLPGSSSNTESSDIKERPRSRDLDTVDEGQLVYELDSDEEDRGRRKVQVVKSPSSSHTRPRSYHQILEDFLVAEQGKKLDASGERGEVALGGGDDLPPHTANGSPSPGPKLKREVSFAPSLAPSVASHKRHTVIHLPASEGSQMLLGETGGRKEDTARRNKRFSMPAVALQATSVTTRTAVKNHDNAPVEGMVPSTTGPVGVPSGAGASMLGNPLSFNVSDDGERSVGGLPAPRTRTKSSGSLFGKIRHQHYHHNHGTTQHQHHHHVLGSSDFAFGSKLKKSLKRDKGATIEEERDMEDMLEGQISPPSSPTSAKHDLGKSVAAGKLSELLLRKKTKILG</sequence>
<dbReference type="InterPro" id="IPR013083">
    <property type="entry name" value="Znf_RING/FYVE/PHD"/>
</dbReference>
<feature type="compositionally biased region" description="Basic and acidic residues" evidence="9">
    <location>
        <begin position="854"/>
        <end position="866"/>
    </location>
</feature>
<feature type="region of interest" description="Disordered" evidence="9">
    <location>
        <begin position="90"/>
        <end position="109"/>
    </location>
</feature>
<dbReference type="InterPro" id="IPR000306">
    <property type="entry name" value="Znf_FYVE"/>
</dbReference>
<evidence type="ECO:0000259" key="11">
    <source>
        <dbReference type="PROSITE" id="PS50010"/>
    </source>
</evidence>
<dbReference type="CDD" id="cd00160">
    <property type="entry name" value="RhoGEF"/>
    <property type="match status" value="1"/>
</dbReference>
<evidence type="ECO:0000313" key="14">
    <source>
        <dbReference type="Proteomes" id="UP001049176"/>
    </source>
</evidence>
<feature type="domain" description="FYVE-type" evidence="12">
    <location>
        <begin position="741"/>
        <end position="805"/>
    </location>
</feature>
<evidence type="ECO:0000256" key="9">
    <source>
        <dbReference type="SAM" id="MobiDB-lite"/>
    </source>
</evidence>
<dbReference type="SUPFAM" id="SSF57903">
    <property type="entry name" value="FYVE/PHD zinc finger"/>
    <property type="match status" value="1"/>
</dbReference>
<dbReference type="InterPro" id="IPR001849">
    <property type="entry name" value="PH_domain"/>
</dbReference>
<gene>
    <name evidence="13" type="ORF">E1B28_007069</name>
</gene>
<feature type="compositionally biased region" description="Polar residues" evidence="9">
    <location>
        <begin position="451"/>
        <end position="479"/>
    </location>
</feature>
<dbReference type="Pfam" id="PF00621">
    <property type="entry name" value="RhoGEF"/>
    <property type="match status" value="1"/>
</dbReference>
<keyword evidence="7" id="KW-0206">Cytoskeleton</keyword>
<dbReference type="PROSITE" id="PS50003">
    <property type="entry name" value="PH_DOMAIN"/>
    <property type="match status" value="1"/>
</dbReference>
<dbReference type="GO" id="GO:0008270">
    <property type="term" value="F:zinc ion binding"/>
    <property type="evidence" value="ECO:0007669"/>
    <property type="project" value="UniProtKB-KW"/>
</dbReference>
<comment type="caution">
    <text evidence="13">The sequence shown here is derived from an EMBL/GenBank/DDBJ whole genome shotgun (WGS) entry which is preliminary data.</text>
</comment>
<dbReference type="Proteomes" id="UP001049176">
    <property type="component" value="Chromosome 4"/>
</dbReference>
<evidence type="ECO:0000256" key="8">
    <source>
        <dbReference type="PROSITE-ProRule" id="PRU00091"/>
    </source>
</evidence>
<dbReference type="InterPro" id="IPR051092">
    <property type="entry name" value="FYVE_RhoGEF_PH"/>
</dbReference>
<dbReference type="GO" id="GO:0005737">
    <property type="term" value="C:cytoplasm"/>
    <property type="evidence" value="ECO:0007669"/>
    <property type="project" value="TreeGrafter"/>
</dbReference>
<evidence type="ECO:0000256" key="7">
    <source>
        <dbReference type="ARBA" id="ARBA00023212"/>
    </source>
</evidence>
<organism evidence="13 14">
    <name type="scientific">Marasmius oreades</name>
    <name type="common">fairy-ring Marasmius</name>
    <dbReference type="NCBI Taxonomy" id="181124"/>
    <lineage>
        <taxon>Eukaryota</taxon>
        <taxon>Fungi</taxon>
        <taxon>Dikarya</taxon>
        <taxon>Basidiomycota</taxon>
        <taxon>Agaricomycotina</taxon>
        <taxon>Agaricomycetes</taxon>
        <taxon>Agaricomycetidae</taxon>
        <taxon>Agaricales</taxon>
        <taxon>Marasmiineae</taxon>
        <taxon>Marasmiaceae</taxon>
        <taxon>Marasmius</taxon>
    </lineage>
</organism>
<dbReference type="Gene3D" id="2.30.29.30">
    <property type="entry name" value="Pleckstrin-homology domain (PH domain)/Phosphotyrosine-binding domain (PTB)"/>
    <property type="match status" value="2"/>
</dbReference>
<evidence type="ECO:0000313" key="13">
    <source>
        <dbReference type="EMBL" id="KAG7093388.1"/>
    </source>
</evidence>
<keyword evidence="4" id="KW-0479">Metal-binding</keyword>
<feature type="region of interest" description="Disordered" evidence="9">
    <location>
        <begin position="811"/>
        <end position="905"/>
    </location>
</feature>
<dbReference type="OrthoDB" id="660555at2759"/>
<protein>
    <submittedName>
        <fullName evidence="13">Uncharacterized protein</fullName>
    </submittedName>
</protein>
<dbReference type="SUPFAM" id="SSF48065">
    <property type="entry name" value="DBL homology domain (DH-domain)"/>
    <property type="match status" value="1"/>
</dbReference>
<dbReference type="SMART" id="SM00064">
    <property type="entry name" value="FYVE"/>
    <property type="match status" value="1"/>
</dbReference>
<feature type="compositionally biased region" description="Polar residues" evidence="9">
    <location>
        <begin position="1"/>
        <end position="22"/>
    </location>
</feature>
<dbReference type="GeneID" id="66076145"/>
<dbReference type="GO" id="GO:0005856">
    <property type="term" value="C:cytoskeleton"/>
    <property type="evidence" value="ECO:0007669"/>
    <property type="project" value="UniProtKB-SubCell"/>
</dbReference>
<dbReference type="InterPro" id="IPR011993">
    <property type="entry name" value="PH-like_dom_sf"/>
</dbReference>
<accession>A0A9P7S2K1</accession>
<comment type="subcellular location">
    <subcellularLocation>
        <location evidence="1">Cytoplasm</location>
        <location evidence="1">Cytoskeleton</location>
    </subcellularLocation>
</comment>
<dbReference type="PANTHER" id="PTHR12673">
    <property type="entry name" value="FACIOGENITAL DYSPLASIA PROTEIN"/>
    <property type="match status" value="1"/>
</dbReference>